<dbReference type="SMART" id="SM00487">
    <property type="entry name" value="DEXDc"/>
    <property type="match status" value="1"/>
</dbReference>
<dbReference type="Pfam" id="PF00270">
    <property type="entry name" value="DEAD"/>
    <property type="match status" value="1"/>
</dbReference>
<keyword evidence="5" id="KW-0378">Hydrolase</keyword>
<sequence>MNTYVEELIEALNLEVISEIQTDSRLEQRRKLPEEILVGTMPDRLKRLLGSEDLTVWEHQAKAIEHLTNRRNVVVSTGTASGKSLVFQIDAIRRLSSDTSSRILVIYPLKALASDQFGRWKRLVKSIGIDESIVGRIDGNVPTYERDATLSNARILLMTPDVCHAWLMRNVGSGPVRRFLEGLSLIVLDEAHIYESAFGSNVAFLLRRLIAAKRKATRGDLKRKPFQCIATTATVSAPSEHLRLLTGLDFAVVDEEQNGAPHFQRRILHLSGADYGAAGEAAVADIVRGIMDLPKRRRFIVFIDSRQGVERVVRSIDNSSVLPYRSGYEAEDRERIETALRDGSLHGVVATSALELGIDIADMEIGVTLGIPQSRKAFHQRLGRIGRAKPGTFFVIAPPAAFGRLGLTFNDYFLMPVEPSNLYLGNRFIQFAQARCLLEEMEVLGADMASLPAGVTWPTGFGEILTSARPGAARSREFDFIAQLGADAPHFNYPLRQVGESSFDIQEGARNDPSRIGSIAVNQAIREAYPGATYLHAGRAYSVYEWRTSRGERAIRVGASKSSAPTKPILRKQVNFSLQADGVIDGRVMSNETGLLAEVYVQVNESVEGYRIGRTTKMYRDLRAENPAMSRKQRDFRTTGVVLRIEEDWFRGSSEAQRLVREHIAEGLRDLLSSEFGIAPFDVDSASTNIGLLTASGPARLTDAIVIYDAVYGSLRLTEPLYDAFTKYLARLGRGASLAGDEAMVSNVVAERLCAWAESLTPAGTLNVSHIEVPDGWRLVYKRGSIVGIYRNGVLFEREILEPALVELPGAAPALYYKYPAPEGGSQYVPHEQIERTGQDWAWELWNSETKEFRDIETDD</sequence>
<dbReference type="InterPro" id="IPR011545">
    <property type="entry name" value="DEAD/DEAH_box_helicase_dom"/>
</dbReference>
<feature type="domain" description="Helicase C-terminal" evidence="4">
    <location>
        <begin position="285"/>
        <end position="449"/>
    </location>
</feature>
<evidence type="ECO:0000259" key="3">
    <source>
        <dbReference type="PROSITE" id="PS51192"/>
    </source>
</evidence>
<reference evidence="5 6" key="1">
    <citation type="submission" date="2023-08" db="EMBL/GenBank/DDBJ databases">
        <authorList>
            <person name="Park J.-S."/>
        </authorList>
    </citation>
    <scope>NUCLEOTIDE SEQUENCE [LARGE SCALE GENOMIC DNA]</scope>
    <source>
        <strain evidence="5 6">2205BS29-5</strain>
    </source>
</reference>
<dbReference type="Pfam" id="PF00271">
    <property type="entry name" value="Helicase_C"/>
    <property type="match status" value="1"/>
</dbReference>
<keyword evidence="2" id="KW-0067">ATP-binding</keyword>
<evidence type="ECO:0000313" key="6">
    <source>
        <dbReference type="Proteomes" id="UP001224997"/>
    </source>
</evidence>
<dbReference type="InterPro" id="IPR027417">
    <property type="entry name" value="P-loop_NTPase"/>
</dbReference>
<comment type="caution">
    <text evidence="5">The sequence shown here is derived from an EMBL/GenBank/DDBJ whole genome shotgun (WGS) entry which is preliminary data.</text>
</comment>
<protein>
    <submittedName>
        <fullName evidence="5">DEAD/DEAH box helicase</fullName>
    </submittedName>
</protein>
<dbReference type="PROSITE" id="PS51192">
    <property type="entry name" value="HELICASE_ATP_BIND_1"/>
    <property type="match status" value="1"/>
</dbReference>
<keyword evidence="5" id="KW-0347">Helicase</keyword>
<dbReference type="PANTHER" id="PTHR47957">
    <property type="entry name" value="ATP-DEPENDENT HELICASE HRQ1"/>
    <property type="match status" value="1"/>
</dbReference>
<keyword evidence="6" id="KW-1185">Reference proteome</keyword>
<proteinExistence type="predicted"/>
<dbReference type="Gene3D" id="3.40.50.300">
    <property type="entry name" value="P-loop containing nucleotide triphosphate hydrolases"/>
    <property type="match status" value="2"/>
</dbReference>
<dbReference type="RefSeq" id="WP_305964482.1">
    <property type="nucleotide sequence ID" value="NZ_JAVAMQ010000020.1"/>
</dbReference>
<evidence type="ECO:0000259" key="4">
    <source>
        <dbReference type="PROSITE" id="PS51194"/>
    </source>
</evidence>
<dbReference type="PROSITE" id="PS51194">
    <property type="entry name" value="HELICASE_CTER"/>
    <property type="match status" value="1"/>
</dbReference>
<feature type="domain" description="Helicase ATP-binding" evidence="3">
    <location>
        <begin position="64"/>
        <end position="253"/>
    </location>
</feature>
<gene>
    <name evidence="5" type="ORF">Q5Y72_16290</name>
</gene>
<dbReference type="InterPro" id="IPR014001">
    <property type="entry name" value="Helicase_ATP-bd"/>
</dbReference>
<dbReference type="InterPro" id="IPR001650">
    <property type="entry name" value="Helicase_C-like"/>
</dbReference>
<evidence type="ECO:0000256" key="1">
    <source>
        <dbReference type="ARBA" id="ARBA00022741"/>
    </source>
</evidence>
<evidence type="ECO:0000256" key="2">
    <source>
        <dbReference type="ARBA" id="ARBA00022840"/>
    </source>
</evidence>
<organism evidence="5 6">
    <name type="scientific">Paracoccus spongiarum</name>
    <dbReference type="NCBI Taxonomy" id="3064387"/>
    <lineage>
        <taxon>Bacteria</taxon>
        <taxon>Pseudomonadati</taxon>
        <taxon>Pseudomonadota</taxon>
        <taxon>Alphaproteobacteria</taxon>
        <taxon>Rhodobacterales</taxon>
        <taxon>Paracoccaceae</taxon>
        <taxon>Paracoccus</taxon>
    </lineage>
</organism>
<dbReference type="GO" id="GO:0004386">
    <property type="term" value="F:helicase activity"/>
    <property type="evidence" value="ECO:0007669"/>
    <property type="project" value="UniProtKB-KW"/>
</dbReference>
<dbReference type="EMBL" id="JAVAMQ010000020">
    <property type="protein sequence ID" value="MDP5308642.1"/>
    <property type="molecule type" value="Genomic_DNA"/>
</dbReference>
<evidence type="ECO:0000313" key="5">
    <source>
        <dbReference type="EMBL" id="MDP5308642.1"/>
    </source>
</evidence>
<dbReference type="PANTHER" id="PTHR47957:SF3">
    <property type="entry name" value="ATP-DEPENDENT HELICASE HRQ1"/>
    <property type="match status" value="1"/>
</dbReference>
<dbReference type="Proteomes" id="UP001224997">
    <property type="component" value="Unassembled WGS sequence"/>
</dbReference>
<dbReference type="SUPFAM" id="SSF52540">
    <property type="entry name" value="P-loop containing nucleoside triphosphate hydrolases"/>
    <property type="match status" value="1"/>
</dbReference>
<accession>A0ABT9JHW3</accession>
<dbReference type="SMART" id="SM00490">
    <property type="entry name" value="HELICc"/>
    <property type="match status" value="1"/>
</dbReference>
<name>A0ABT9JHW3_9RHOB</name>
<keyword evidence="1" id="KW-0547">Nucleotide-binding</keyword>